<gene>
    <name evidence="1" type="ORF">EZS28_023461</name>
</gene>
<dbReference type="AlphaFoldDB" id="A0A5J4VEV2"/>
<dbReference type="Proteomes" id="UP000324800">
    <property type="component" value="Unassembled WGS sequence"/>
</dbReference>
<organism evidence="1 2">
    <name type="scientific">Streblomastix strix</name>
    <dbReference type="NCBI Taxonomy" id="222440"/>
    <lineage>
        <taxon>Eukaryota</taxon>
        <taxon>Metamonada</taxon>
        <taxon>Preaxostyla</taxon>
        <taxon>Oxymonadida</taxon>
        <taxon>Streblomastigidae</taxon>
        <taxon>Streblomastix</taxon>
    </lineage>
</organism>
<name>A0A5J4VEV2_9EUKA</name>
<comment type="caution">
    <text evidence="1">The sequence shown here is derived from an EMBL/GenBank/DDBJ whole genome shotgun (WGS) entry which is preliminary data.</text>
</comment>
<proteinExistence type="predicted"/>
<accession>A0A5J4VEV2</accession>
<evidence type="ECO:0000313" key="2">
    <source>
        <dbReference type="Proteomes" id="UP000324800"/>
    </source>
</evidence>
<protein>
    <submittedName>
        <fullName evidence="1">Uncharacterized protein</fullName>
    </submittedName>
</protein>
<dbReference type="EMBL" id="SNRW01007580">
    <property type="protein sequence ID" value="KAA6381012.1"/>
    <property type="molecule type" value="Genomic_DNA"/>
</dbReference>
<reference evidence="1 2" key="1">
    <citation type="submission" date="2019-03" db="EMBL/GenBank/DDBJ databases">
        <title>Single cell metagenomics reveals metabolic interactions within the superorganism composed of flagellate Streblomastix strix and complex community of Bacteroidetes bacteria on its surface.</title>
        <authorList>
            <person name="Treitli S.C."/>
            <person name="Kolisko M."/>
            <person name="Husnik F."/>
            <person name="Keeling P."/>
            <person name="Hampl V."/>
        </authorList>
    </citation>
    <scope>NUCLEOTIDE SEQUENCE [LARGE SCALE GENOMIC DNA]</scope>
    <source>
        <strain evidence="1">ST1C</strain>
    </source>
</reference>
<sequence>METYKLLVNSQMLSIQVHLYKQLLYVEAFLKKIVLISQMLSRKEWTTTGGRRYGFAGPRSHHSHVQTVNVSVTIPEGWTFGRINWYGQQQIIGQKVTFSLANKGEAEVPSIPIIKLN</sequence>
<evidence type="ECO:0000313" key="1">
    <source>
        <dbReference type="EMBL" id="KAA6381012.1"/>
    </source>
</evidence>